<accession>A0ABV7KKZ7</accession>
<dbReference type="Gene3D" id="3.30.750.24">
    <property type="entry name" value="STAS domain"/>
    <property type="match status" value="1"/>
</dbReference>
<dbReference type="EMBL" id="JBHRUJ010000004">
    <property type="protein sequence ID" value="MFC3210115.1"/>
    <property type="molecule type" value="Genomic_DNA"/>
</dbReference>
<evidence type="ECO:0000256" key="1">
    <source>
        <dbReference type="ARBA" id="ARBA00022553"/>
    </source>
</evidence>
<evidence type="ECO:0000259" key="2">
    <source>
        <dbReference type="PROSITE" id="PS50801"/>
    </source>
</evidence>
<evidence type="ECO:0000313" key="3">
    <source>
        <dbReference type="EMBL" id="MFC3210115.1"/>
    </source>
</evidence>
<protein>
    <submittedName>
        <fullName evidence="3">STAS domain-containing protein</fullName>
    </submittedName>
</protein>
<dbReference type="InterPro" id="IPR036513">
    <property type="entry name" value="STAS_dom_sf"/>
</dbReference>
<keyword evidence="4" id="KW-1185">Reference proteome</keyword>
<dbReference type="InterPro" id="IPR051932">
    <property type="entry name" value="Bact_StressResp_Reg"/>
</dbReference>
<feature type="domain" description="STAS" evidence="2">
    <location>
        <begin position="159"/>
        <end position="271"/>
    </location>
</feature>
<dbReference type="CDD" id="cd07041">
    <property type="entry name" value="STAS_RsbR_RsbS_like"/>
    <property type="match status" value="1"/>
</dbReference>
<dbReference type="Proteomes" id="UP001595625">
    <property type="component" value="Unassembled WGS sequence"/>
</dbReference>
<dbReference type="Pfam" id="PF01740">
    <property type="entry name" value="STAS"/>
    <property type="match status" value="1"/>
</dbReference>
<dbReference type="PANTHER" id="PTHR33745">
    <property type="entry name" value="RSBT ANTAGONIST PROTEIN RSBS-RELATED"/>
    <property type="match status" value="1"/>
</dbReference>
<dbReference type="RefSeq" id="WP_117313264.1">
    <property type="nucleotide sequence ID" value="NZ_JBHRUJ010000004.1"/>
</dbReference>
<comment type="caution">
    <text evidence="3">The sequence shown here is derived from an EMBL/GenBank/DDBJ whole genome shotgun (WGS) entry which is preliminary data.</text>
</comment>
<dbReference type="PANTHER" id="PTHR33745:SF3">
    <property type="entry name" value="RSBT CO-ANTAGONIST PROTEIN RSBRC"/>
    <property type="match status" value="1"/>
</dbReference>
<dbReference type="PROSITE" id="PS50801">
    <property type="entry name" value="STAS"/>
    <property type="match status" value="1"/>
</dbReference>
<evidence type="ECO:0000313" key="4">
    <source>
        <dbReference type="Proteomes" id="UP001595625"/>
    </source>
</evidence>
<dbReference type="InterPro" id="IPR002645">
    <property type="entry name" value="STAS_dom"/>
</dbReference>
<gene>
    <name evidence="3" type="ORF">ACFOEJ_03380</name>
</gene>
<keyword evidence="1" id="KW-0597">Phosphoprotein</keyword>
<proteinExistence type="predicted"/>
<organism evidence="3 4">
    <name type="scientific">Planomicrobium okeanokoites</name>
    <name type="common">Planococcus okeanokoites</name>
    <name type="synonym">Flavobacterium okeanokoites</name>
    <dbReference type="NCBI Taxonomy" id="244"/>
    <lineage>
        <taxon>Bacteria</taxon>
        <taxon>Bacillati</taxon>
        <taxon>Bacillota</taxon>
        <taxon>Bacilli</taxon>
        <taxon>Bacillales</taxon>
        <taxon>Caryophanaceae</taxon>
        <taxon>Planomicrobium</taxon>
    </lineage>
</organism>
<sequence>MAEALQKSEEIKVFFEKYREAFDEKLLEEAVNVKDRIDEILRIGNIDLVSNAHKVVGYIVEGQEEELKLFAKQEGIAWATHSIELSFKLEWIQAIRRTLWTFLQQYNDATYNKSGFDFFSMEQDVNTRVDTFLNHFFINYSTYKDSLLMAHRKLVENLSVPIIPINAAVSILPLIGSVDSFRASILEEKVLTEVGDSHIETLILDMSGIADMEPEVIHHLMKIIDGSAMMGCRTVITGLRSEVVRKMINLGLSFDPKTKTLGTLQNALSEYLSVE</sequence>
<dbReference type="SUPFAM" id="SSF52091">
    <property type="entry name" value="SpoIIaa-like"/>
    <property type="match status" value="1"/>
</dbReference>
<reference evidence="4" key="1">
    <citation type="journal article" date="2019" name="Int. J. Syst. Evol. Microbiol.">
        <title>The Global Catalogue of Microorganisms (GCM) 10K type strain sequencing project: providing services to taxonomists for standard genome sequencing and annotation.</title>
        <authorList>
            <consortium name="The Broad Institute Genomics Platform"/>
            <consortium name="The Broad Institute Genome Sequencing Center for Infectious Disease"/>
            <person name="Wu L."/>
            <person name="Ma J."/>
        </authorList>
    </citation>
    <scope>NUCLEOTIDE SEQUENCE [LARGE SCALE GENOMIC DNA]</scope>
    <source>
        <strain evidence="4">CCM 320</strain>
    </source>
</reference>
<name>A0ABV7KKZ7_PLAOK</name>